<comment type="caution">
    <text evidence="5">The sequence shown here is derived from an EMBL/GenBank/DDBJ whole genome shotgun (WGS) entry which is preliminary data.</text>
</comment>
<dbReference type="GO" id="GO:0051701">
    <property type="term" value="P:biological process involved in interaction with host"/>
    <property type="evidence" value="ECO:0007669"/>
    <property type="project" value="TreeGrafter"/>
</dbReference>
<sequence length="435" mass="46022">MKRKPGEYRIHQAWWTAALVVGVVATIVLCMALFNRSFNSYVPVTLTSDRAGLMMEAGSKVKLRGVDVGQVAAISGGKQPVSLRLQIDSDQVKYIPANVEARIKATSAFGNKFVELVYPENPSPRRLSAGDVLHSRNVATEVNTVFGNLVGLLHQIDPSKLNAVLTTLAEGLRGQGQRIGEAITAGNEVLTAVNSRSDIIRQDWRAVGALSDTYGAAAQNILATLDAASTTSATVAGHEKSLESLLLNVIGLAQSGIDTIGPNEDNLIRAVNILEPTTNLLMKYSPEYTCLLVGTKHFLDTIGYNATGGANGYSLITDSALMFGEDPYAYPDNLPIVAARGGPGGKPSCGSLPDVAKNYPVRYLVTNTGWGTGMDIRPNVGLGHPCYIQYFQVTRATPQPPSVRCQGPPSPGLAVPAPGPLPLPLPQPPPPGPAP</sequence>
<dbReference type="GeneID" id="31526425"/>
<evidence type="ECO:0000256" key="2">
    <source>
        <dbReference type="SAM" id="Phobius"/>
    </source>
</evidence>
<accession>J4JVS2</accession>
<dbReference type="AlphaFoldDB" id="J4JVS2"/>
<dbReference type="RefSeq" id="WP_007770045.1">
    <property type="nucleotide sequence ID" value="NZ_AFVW02000002.1"/>
</dbReference>
<dbReference type="PANTHER" id="PTHR33371">
    <property type="entry name" value="INTERMEMBRANE PHOSPHOLIPID TRANSPORT SYSTEM BINDING PROTEIN MLAD-RELATED"/>
    <property type="match status" value="1"/>
</dbReference>
<feature type="compositionally biased region" description="Pro residues" evidence="1">
    <location>
        <begin position="417"/>
        <end position="435"/>
    </location>
</feature>
<dbReference type="Pfam" id="PF11887">
    <property type="entry name" value="Mce4_CUP1"/>
    <property type="match status" value="1"/>
</dbReference>
<feature type="region of interest" description="Disordered" evidence="1">
    <location>
        <begin position="398"/>
        <end position="435"/>
    </location>
</feature>
<dbReference type="STRING" id="1041522.GCA_002105755_02067"/>
<dbReference type="Proteomes" id="UP000006455">
    <property type="component" value="Unassembled WGS sequence"/>
</dbReference>
<reference evidence="5 6" key="1">
    <citation type="journal article" date="2011" name="J. Bacteriol.">
        <title>Genome sequence of the Mycobacterium colombiense type strain, CECT 3035.</title>
        <authorList>
            <person name="Gonzalez-Perez M."/>
            <person name="Murcia M.I."/>
            <person name="Landsman D."/>
            <person name="Jordan I.K."/>
            <person name="Marino-Ramirez L."/>
        </authorList>
    </citation>
    <scope>NUCLEOTIDE SEQUENCE [LARGE SCALE GENOMIC DNA]</scope>
    <source>
        <strain evidence="5 6">CECT 3035</strain>
    </source>
</reference>
<keyword evidence="2" id="KW-0472">Membrane</keyword>
<proteinExistence type="predicted"/>
<keyword evidence="2" id="KW-0812">Transmembrane</keyword>
<feature type="domain" description="Mce/MlaD" evidence="3">
    <location>
        <begin position="41"/>
        <end position="117"/>
    </location>
</feature>
<feature type="domain" description="Mammalian cell entry C-terminal" evidence="4">
    <location>
        <begin position="123"/>
        <end position="343"/>
    </location>
</feature>
<protein>
    <submittedName>
        <fullName evidence="5">Virulence factor Mce family protein</fullName>
    </submittedName>
</protein>
<dbReference type="InterPro" id="IPR003399">
    <property type="entry name" value="Mce/MlaD"/>
</dbReference>
<dbReference type="NCBIfam" id="TIGR00996">
    <property type="entry name" value="Mtu_fam_mce"/>
    <property type="match status" value="1"/>
</dbReference>
<evidence type="ECO:0000259" key="4">
    <source>
        <dbReference type="Pfam" id="PF11887"/>
    </source>
</evidence>
<dbReference type="GO" id="GO:0005576">
    <property type="term" value="C:extracellular region"/>
    <property type="evidence" value="ECO:0007669"/>
    <property type="project" value="TreeGrafter"/>
</dbReference>
<organism evidence="5 6">
    <name type="scientific">Mycobacterium colombiense CECT 3035</name>
    <dbReference type="NCBI Taxonomy" id="1041522"/>
    <lineage>
        <taxon>Bacteria</taxon>
        <taxon>Bacillati</taxon>
        <taxon>Actinomycetota</taxon>
        <taxon>Actinomycetes</taxon>
        <taxon>Mycobacteriales</taxon>
        <taxon>Mycobacteriaceae</taxon>
        <taxon>Mycobacterium</taxon>
        <taxon>Mycobacterium avium complex (MAC)</taxon>
    </lineage>
</organism>
<evidence type="ECO:0000313" key="6">
    <source>
        <dbReference type="Proteomes" id="UP000006455"/>
    </source>
</evidence>
<dbReference type="InterPro" id="IPR024516">
    <property type="entry name" value="Mce_C"/>
</dbReference>
<name>J4JVS2_9MYCO</name>
<evidence type="ECO:0000259" key="3">
    <source>
        <dbReference type="Pfam" id="PF02470"/>
    </source>
</evidence>
<dbReference type="InterPro" id="IPR005693">
    <property type="entry name" value="Mce"/>
</dbReference>
<dbReference type="OrthoDB" id="3460188at2"/>
<dbReference type="Pfam" id="PF02470">
    <property type="entry name" value="MlaD"/>
    <property type="match status" value="1"/>
</dbReference>
<keyword evidence="2" id="KW-1133">Transmembrane helix</keyword>
<dbReference type="InterPro" id="IPR052336">
    <property type="entry name" value="MlaD_Phospholipid_Transporter"/>
</dbReference>
<dbReference type="eggNOG" id="COG1463">
    <property type="taxonomic scope" value="Bacteria"/>
</dbReference>
<evidence type="ECO:0000313" key="5">
    <source>
        <dbReference type="EMBL" id="EJO89532.1"/>
    </source>
</evidence>
<feature type="transmembrane region" description="Helical" evidence="2">
    <location>
        <begin position="12"/>
        <end position="34"/>
    </location>
</feature>
<dbReference type="PANTHER" id="PTHR33371:SF19">
    <property type="entry name" value="MCE-FAMILY PROTEIN MCE4A"/>
    <property type="match status" value="1"/>
</dbReference>
<evidence type="ECO:0000256" key="1">
    <source>
        <dbReference type="SAM" id="MobiDB-lite"/>
    </source>
</evidence>
<gene>
    <name evidence="5" type="ORF">MCOL_V205065</name>
</gene>
<dbReference type="EMBL" id="AFVW02000002">
    <property type="protein sequence ID" value="EJO89532.1"/>
    <property type="molecule type" value="Genomic_DNA"/>
</dbReference>